<protein>
    <submittedName>
        <fullName evidence="3">Uncharacterized protein</fullName>
    </submittedName>
</protein>
<comment type="caution">
    <text evidence="3">The sequence shown here is derived from an EMBL/GenBank/DDBJ whole genome shotgun (WGS) entry which is preliminary data.</text>
</comment>
<dbReference type="Proteomes" id="UP001500618">
    <property type="component" value="Unassembled WGS sequence"/>
</dbReference>
<name>A0ABP4SEE3_9ACTN</name>
<feature type="compositionally biased region" description="Basic and acidic residues" evidence="1">
    <location>
        <begin position="62"/>
        <end position="72"/>
    </location>
</feature>
<organism evidence="3 4">
    <name type="scientific">Fodinicola feengrottensis</name>
    <dbReference type="NCBI Taxonomy" id="435914"/>
    <lineage>
        <taxon>Bacteria</taxon>
        <taxon>Bacillati</taxon>
        <taxon>Actinomycetota</taxon>
        <taxon>Actinomycetes</taxon>
        <taxon>Mycobacteriales</taxon>
        <taxon>Fodinicola</taxon>
    </lineage>
</organism>
<proteinExistence type="predicted"/>
<reference evidence="4" key="1">
    <citation type="journal article" date="2019" name="Int. J. Syst. Evol. Microbiol.">
        <title>The Global Catalogue of Microorganisms (GCM) 10K type strain sequencing project: providing services to taxonomists for standard genome sequencing and annotation.</title>
        <authorList>
            <consortium name="The Broad Institute Genomics Platform"/>
            <consortium name="The Broad Institute Genome Sequencing Center for Infectious Disease"/>
            <person name="Wu L."/>
            <person name="Ma J."/>
        </authorList>
    </citation>
    <scope>NUCLEOTIDE SEQUENCE [LARGE SCALE GENOMIC DNA]</scope>
    <source>
        <strain evidence="4">JCM 14718</strain>
    </source>
</reference>
<keyword evidence="2" id="KW-1133">Transmembrane helix</keyword>
<keyword evidence="2" id="KW-0812">Transmembrane</keyword>
<sequence>MVFKSDKGTMDAMTYLPTETSASVTAGQKPARAATGSVGTTTRPDRSQTSRPNLTKPGATKPDLKKKDKLAVEEPVATADHAESFAAPAAGTARVEPVRTEPLADSADDAPEPGRLFGVTVWGLGLTVIGLIVAGCVAMMALTAATGTNLGAALTMVPICGLLGLGLVIASLGTITRGRVPYILLGCATVVLLIFFGVVIAT</sequence>
<evidence type="ECO:0000313" key="4">
    <source>
        <dbReference type="Proteomes" id="UP001500618"/>
    </source>
</evidence>
<feature type="transmembrane region" description="Helical" evidence="2">
    <location>
        <begin position="182"/>
        <end position="201"/>
    </location>
</feature>
<feature type="transmembrane region" description="Helical" evidence="2">
    <location>
        <begin position="150"/>
        <end position="170"/>
    </location>
</feature>
<feature type="region of interest" description="Disordered" evidence="1">
    <location>
        <begin position="19"/>
        <end position="73"/>
    </location>
</feature>
<keyword evidence="2" id="KW-0472">Membrane</keyword>
<evidence type="ECO:0000256" key="2">
    <source>
        <dbReference type="SAM" id="Phobius"/>
    </source>
</evidence>
<keyword evidence="4" id="KW-1185">Reference proteome</keyword>
<evidence type="ECO:0000256" key="1">
    <source>
        <dbReference type="SAM" id="MobiDB-lite"/>
    </source>
</evidence>
<dbReference type="EMBL" id="BAAANY010000008">
    <property type="protein sequence ID" value="GAA1670449.1"/>
    <property type="molecule type" value="Genomic_DNA"/>
</dbReference>
<accession>A0ABP4SEE3</accession>
<evidence type="ECO:0000313" key="3">
    <source>
        <dbReference type="EMBL" id="GAA1670449.1"/>
    </source>
</evidence>
<feature type="transmembrane region" description="Helical" evidence="2">
    <location>
        <begin position="121"/>
        <end position="144"/>
    </location>
</feature>
<gene>
    <name evidence="3" type="ORF">GCM10009765_19840</name>
</gene>